<organism evidence="3 4">
    <name type="scientific">Candidatus Woesebacteria bacterium GW2011_GWB1_39_10</name>
    <dbReference type="NCBI Taxonomy" id="1618572"/>
    <lineage>
        <taxon>Bacteria</taxon>
        <taxon>Candidatus Woeseibacteriota</taxon>
    </lineage>
</organism>
<dbReference type="SMART" id="SM00257">
    <property type="entry name" value="LysM"/>
    <property type="match status" value="2"/>
</dbReference>
<dbReference type="Proteomes" id="UP000034774">
    <property type="component" value="Unassembled WGS sequence"/>
</dbReference>
<feature type="transmembrane region" description="Helical" evidence="1">
    <location>
        <begin position="20"/>
        <end position="39"/>
    </location>
</feature>
<dbReference type="InterPro" id="IPR052196">
    <property type="entry name" value="Bact_Kbp"/>
</dbReference>
<dbReference type="PANTHER" id="PTHR34700:SF4">
    <property type="entry name" value="PHAGE-LIKE ELEMENT PBSX PROTEIN XKDP"/>
    <property type="match status" value="1"/>
</dbReference>
<reference evidence="3 4" key="1">
    <citation type="journal article" date="2015" name="Nature">
        <title>rRNA introns, odd ribosomes, and small enigmatic genomes across a large radiation of phyla.</title>
        <authorList>
            <person name="Brown C.T."/>
            <person name="Hug L.A."/>
            <person name="Thomas B.C."/>
            <person name="Sharon I."/>
            <person name="Castelle C.J."/>
            <person name="Singh A."/>
            <person name="Wilkins M.J."/>
            <person name="Williams K.H."/>
            <person name="Banfield J.F."/>
        </authorList>
    </citation>
    <scope>NUCLEOTIDE SEQUENCE [LARGE SCALE GENOMIC DNA]</scope>
</reference>
<keyword evidence="1" id="KW-0472">Membrane</keyword>
<protein>
    <submittedName>
        <fullName evidence="3">Cell wall-associated hydrolase</fullName>
    </submittedName>
</protein>
<feature type="domain" description="LysM" evidence="2">
    <location>
        <begin position="58"/>
        <end position="104"/>
    </location>
</feature>
<evidence type="ECO:0000256" key="1">
    <source>
        <dbReference type="SAM" id="Phobius"/>
    </source>
</evidence>
<dbReference type="GO" id="GO:0016787">
    <property type="term" value="F:hydrolase activity"/>
    <property type="evidence" value="ECO:0007669"/>
    <property type="project" value="UniProtKB-KW"/>
</dbReference>
<dbReference type="PANTHER" id="PTHR34700">
    <property type="entry name" value="POTASSIUM BINDING PROTEIN KBP"/>
    <property type="match status" value="1"/>
</dbReference>
<dbReference type="Pfam" id="PF01476">
    <property type="entry name" value="LysM"/>
    <property type="match status" value="2"/>
</dbReference>
<evidence type="ECO:0000313" key="3">
    <source>
        <dbReference type="EMBL" id="KKQ91703.1"/>
    </source>
</evidence>
<dbReference type="SUPFAM" id="SSF54106">
    <property type="entry name" value="LysM domain"/>
    <property type="match status" value="2"/>
</dbReference>
<dbReference type="InterPro" id="IPR036779">
    <property type="entry name" value="LysM_dom_sf"/>
</dbReference>
<accession>A0A0G0LIK8</accession>
<dbReference type="AlphaFoldDB" id="A0A0G0LIK8"/>
<keyword evidence="1" id="KW-0812">Transmembrane</keyword>
<comment type="caution">
    <text evidence="3">The sequence shown here is derived from an EMBL/GenBank/DDBJ whole genome shotgun (WGS) entry which is preliminary data.</text>
</comment>
<gene>
    <name evidence="3" type="ORF">UT17_C0004G0051</name>
</gene>
<name>A0A0G0LIK8_9BACT</name>
<proteinExistence type="predicted"/>
<keyword evidence="1" id="KW-1133">Transmembrane helix</keyword>
<evidence type="ECO:0000259" key="2">
    <source>
        <dbReference type="PROSITE" id="PS51782"/>
    </source>
</evidence>
<sequence>MNFDLKKFLKNLKLNEENISMVLGALVIVIVGILIVNYFKDKKSDTLTGINTGSESQKEHVVVKGETLWSIAEDKYGSGYNWVDVKKANELKSDTIEVGQKLTLPEVSAKKPTLTKPTLSANTQTLSGDTYTVVKGDTLWSISLRAYGDGYKWVSVAKANKLVNPNVIHVGNVLTLPR</sequence>
<keyword evidence="3" id="KW-0378">Hydrolase</keyword>
<dbReference type="InterPro" id="IPR018392">
    <property type="entry name" value="LysM"/>
</dbReference>
<dbReference type="EMBL" id="LBVU01000004">
    <property type="protein sequence ID" value="KKQ91703.1"/>
    <property type="molecule type" value="Genomic_DNA"/>
</dbReference>
<dbReference type="PROSITE" id="PS51782">
    <property type="entry name" value="LYSM"/>
    <property type="match status" value="2"/>
</dbReference>
<feature type="domain" description="LysM" evidence="2">
    <location>
        <begin position="129"/>
        <end position="176"/>
    </location>
</feature>
<dbReference type="CDD" id="cd00118">
    <property type="entry name" value="LysM"/>
    <property type="match status" value="2"/>
</dbReference>
<evidence type="ECO:0000313" key="4">
    <source>
        <dbReference type="Proteomes" id="UP000034774"/>
    </source>
</evidence>
<dbReference type="Gene3D" id="3.10.350.10">
    <property type="entry name" value="LysM domain"/>
    <property type="match status" value="2"/>
</dbReference>
<dbReference type="STRING" id="1618572.UT17_C0004G0051"/>